<dbReference type="Proteomes" id="UP001157974">
    <property type="component" value="Unassembled WGS sequence"/>
</dbReference>
<reference evidence="13 14" key="1">
    <citation type="journal article" date="2023" name="Nat. Commun.">
        <title>Origin of minicircular mitochondrial genomes in red algae.</title>
        <authorList>
            <person name="Lee Y."/>
            <person name="Cho C.H."/>
            <person name="Lee Y.M."/>
            <person name="Park S.I."/>
            <person name="Yang J.H."/>
            <person name="West J.A."/>
            <person name="Bhattacharya D."/>
            <person name="Yoon H.S."/>
        </authorList>
    </citation>
    <scope>NUCLEOTIDE SEQUENCE [LARGE SCALE GENOMIC DNA]</scope>
    <source>
        <strain evidence="13 14">CCMP1338</strain>
        <tissue evidence="13">Whole cell</tissue>
    </source>
</reference>
<keyword evidence="7" id="KW-0249">Electron transport</keyword>
<gene>
    <name evidence="13" type="ORF">NDN08_003843</name>
</gene>
<evidence type="ECO:0000256" key="2">
    <source>
        <dbReference type="ARBA" id="ARBA00004229"/>
    </source>
</evidence>
<comment type="similarity">
    <text evidence="11">Belongs to the thioredoxin family. Plant CITRX-type subfamily.</text>
</comment>
<dbReference type="PROSITE" id="PS51352">
    <property type="entry name" value="THIOREDOXIN_2"/>
    <property type="match status" value="1"/>
</dbReference>
<dbReference type="InterPro" id="IPR013766">
    <property type="entry name" value="Thioredoxin_domain"/>
</dbReference>
<protein>
    <recommendedName>
        <fullName evidence="12">Thioredoxin domain-containing protein</fullName>
    </recommendedName>
</protein>
<dbReference type="InterPro" id="IPR036249">
    <property type="entry name" value="Thioredoxin-like_sf"/>
</dbReference>
<keyword evidence="8" id="KW-0560">Oxidoreductase</keyword>
<keyword evidence="10" id="KW-0676">Redox-active center</keyword>
<comment type="subcellular location">
    <subcellularLocation>
        <location evidence="2">Plastid</location>
        <location evidence="2">Chloroplast</location>
    </subcellularLocation>
</comment>
<dbReference type="AlphaFoldDB" id="A0AAV8UGK8"/>
<sequence length="158" mass="17642">MIGFANVGVLPRGPAMHRPRVQPRRAKVAVKAELVQKITGEELEVELNDAELPLVVDFYAAWCGPCQFMLPELEKIAAEYDGRVKVLKVDSDEETDIATILQVRALPTLFFVHKNELRFRFEGALMKEQLETVIEEVFFKKEEEGVTEGSAPAAEAAA</sequence>
<dbReference type="PANTHER" id="PTHR47834:SF2">
    <property type="entry name" value="THIOREDOXIN-LIKE PROTEIN CITRX, CHLOROPLASTIC"/>
    <property type="match status" value="1"/>
</dbReference>
<accession>A0AAV8UGK8</accession>
<evidence type="ECO:0000256" key="8">
    <source>
        <dbReference type="ARBA" id="ARBA00023002"/>
    </source>
</evidence>
<name>A0AAV8UGK8_9RHOD</name>
<comment type="function">
    <text evidence="1">Participates in various redox reactions through the reversible oxidation of its active center dithiol to a disulfide and catalyzes dithiol-disulfide exchange reactions.</text>
</comment>
<evidence type="ECO:0000256" key="4">
    <source>
        <dbReference type="ARBA" id="ARBA00022528"/>
    </source>
</evidence>
<dbReference type="PROSITE" id="PS00194">
    <property type="entry name" value="THIOREDOXIN_1"/>
    <property type="match status" value="1"/>
</dbReference>
<proteinExistence type="inferred from homology"/>
<evidence type="ECO:0000256" key="7">
    <source>
        <dbReference type="ARBA" id="ARBA00022982"/>
    </source>
</evidence>
<dbReference type="PRINTS" id="PR00421">
    <property type="entry name" value="THIOREDOXIN"/>
</dbReference>
<evidence type="ECO:0000313" key="13">
    <source>
        <dbReference type="EMBL" id="KAJ8901635.1"/>
    </source>
</evidence>
<dbReference type="GO" id="GO:0009507">
    <property type="term" value="C:chloroplast"/>
    <property type="evidence" value="ECO:0007669"/>
    <property type="project" value="UniProtKB-SubCell"/>
</dbReference>
<keyword evidence="3" id="KW-0813">Transport</keyword>
<evidence type="ECO:0000256" key="6">
    <source>
        <dbReference type="ARBA" id="ARBA00022946"/>
    </source>
</evidence>
<keyword evidence="6" id="KW-0809">Transit peptide</keyword>
<evidence type="ECO:0000256" key="1">
    <source>
        <dbReference type="ARBA" id="ARBA00003318"/>
    </source>
</evidence>
<dbReference type="PANTHER" id="PTHR47834">
    <property type="entry name" value="THIOREDOXIN-LIKE PROTEIN CITRX, CHLOROPLASTIC"/>
    <property type="match status" value="1"/>
</dbReference>
<organism evidence="13 14">
    <name type="scientific">Rhodosorus marinus</name>
    <dbReference type="NCBI Taxonomy" id="101924"/>
    <lineage>
        <taxon>Eukaryota</taxon>
        <taxon>Rhodophyta</taxon>
        <taxon>Stylonematophyceae</taxon>
        <taxon>Stylonematales</taxon>
        <taxon>Stylonemataceae</taxon>
        <taxon>Rhodosorus</taxon>
    </lineage>
</organism>
<evidence type="ECO:0000256" key="5">
    <source>
        <dbReference type="ARBA" id="ARBA00022640"/>
    </source>
</evidence>
<evidence type="ECO:0000259" key="12">
    <source>
        <dbReference type="PROSITE" id="PS51352"/>
    </source>
</evidence>
<evidence type="ECO:0000256" key="10">
    <source>
        <dbReference type="ARBA" id="ARBA00023284"/>
    </source>
</evidence>
<evidence type="ECO:0000256" key="11">
    <source>
        <dbReference type="ARBA" id="ARBA00024039"/>
    </source>
</evidence>
<keyword evidence="9" id="KW-1015">Disulfide bond</keyword>
<dbReference type="InterPro" id="IPR044182">
    <property type="entry name" value="CITRX"/>
</dbReference>
<keyword evidence="5" id="KW-0934">Plastid</keyword>
<keyword evidence="4" id="KW-0150">Chloroplast</keyword>
<feature type="domain" description="Thioredoxin" evidence="12">
    <location>
        <begin position="23"/>
        <end position="139"/>
    </location>
</feature>
<evidence type="ECO:0000256" key="3">
    <source>
        <dbReference type="ARBA" id="ARBA00022448"/>
    </source>
</evidence>
<dbReference type="EMBL" id="JAMWBK010000010">
    <property type="protein sequence ID" value="KAJ8901635.1"/>
    <property type="molecule type" value="Genomic_DNA"/>
</dbReference>
<dbReference type="GO" id="GO:0015035">
    <property type="term" value="F:protein-disulfide reductase activity"/>
    <property type="evidence" value="ECO:0007669"/>
    <property type="project" value="InterPro"/>
</dbReference>
<dbReference type="Pfam" id="PF00085">
    <property type="entry name" value="Thioredoxin"/>
    <property type="match status" value="1"/>
</dbReference>
<evidence type="ECO:0000256" key="9">
    <source>
        <dbReference type="ARBA" id="ARBA00023157"/>
    </source>
</evidence>
<dbReference type="InterPro" id="IPR017937">
    <property type="entry name" value="Thioredoxin_CS"/>
</dbReference>
<keyword evidence="14" id="KW-1185">Reference proteome</keyword>
<dbReference type="GO" id="GO:0045454">
    <property type="term" value="P:cell redox homeostasis"/>
    <property type="evidence" value="ECO:0007669"/>
    <property type="project" value="InterPro"/>
</dbReference>
<dbReference type="CDD" id="cd02947">
    <property type="entry name" value="TRX_family"/>
    <property type="match status" value="1"/>
</dbReference>
<dbReference type="SUPFAM" id="SSF52833">
    <property type="entry name" value="Thioredoxin-like"/>
    <property type="match status" value="1"/>
</dbReference>
<comment type="caution">
    <text evidence="13">The sequence shown here is derived from an EMBL/GenBank/DDBJ whole genome shotgun (WGS) entry which is preliminary data.</text>
</comment>
<evidence type="ECO:0000313" key="14">
    <source>
        <dbReference type="Proteomes" id="UP001157974"/>
    </source>
</evidence>
<dbReference type="Gene3D" id="3.40.30.10">
    <property type="entry name" value="Glutaredoxin"/>
    <property type="match status" value="1"/>
</dbReference>